<comment type="similarity">
    <text evidence="1 12 13">Belongs to the peptidase M2 family.</text>
</comment>
<evidence type="ECO:0000256" key="13">
    <source>
        <dbReference type="RuleBase" id="RU361144"/>
    </source>
</evidence>
<evidence type="ECO:0000256" key="12">
    <source>
        <dbReference type="PROSITE-ProRule" id="PRU01355"/>
    </source>
</evidence>
<evidence type="ECO:0000313" key="15">
    <source>
        <dbReference type="EMBL" id="KAF7492517.1"/>
    </source>
</evidence>
<feature type="binding site" evidence="11">
    <location>
        <position position="416"/>
    </location>
    <ligand>
        <name>Zn(2+)</name>
        <dbReference type="ChEBI" id="CHEBI:29105"/>
        <label>2</label>
        <note>catalytic</note>
    </ligand>
</feature>
<reference evidence="15" key="2">
    <citation type="submission" date="2020-01" db="EMBL/GenBank/DDBJ databases">
        <authorList>
            <person name="Korhonen P.K.K."/>
            <person name="Guangxu M.G."/>
            <person name="Wang T.W."/>
            <person name="Stroehlein A.J.S."/>
            <person name="Young N.D."/>
            <person name="Ang C.-S.A."/>
            <person name="Fernando D.W.F."/>
            <person name="Lu H.L."/>
            <person name="Taylor S.T."/>
            <person name="Ehtesham M.E.M."/>
            <person name="Najaraj S.H.N."/>
            <person name="Harsha G.H.G."/>
            <person name="Madugundu A.M."/>
            <person name="Renuse S.R."/>
            <person name="Holt D.H."/>
            <person name="Pandey A.P."/>
            <person name="Papenfuss A.P."/>
            <person name="Gasser R.B.G."/>
            <person name="Fischer K.F."/>
        </authorList>
    </citation>
    <scope>NUCLEOTIDE SEQUENCE</scope>
    <source>
        <strain evidence="15">SSS_KF_BRIS2020</strain>
    </source>
</reference>
<keyword evidence="2 14" id="KW-0732">Signal</keyword>
<keyword evidence="13" id="KW-0645">Protease</keyword>
<gene>
    <name evidence="15" type="ORF">SSS_2397</name>
</gene>
<keyword evidence="3 9" id="KW-1015">Disulfide bond</keyword>
<dbReference type="GO" id="GO:0008241">
    <property type="term" value="F:peptidyl-dipeptidase activity"/>
    <property type="evidence" value="ECO:0007669"/>
    <property type="project" value="InterPro"/>
</dbReference>
<dbReference type="CDD" id="cd06461">
    <property type="entry name" value="M2_ACE"/>
    <property type="match status" value="1"/>
</dbReference>
<keyword evidence="13" id="KW-0378">Hydrolase</keyword>
<dbReference type="PRINTS" id="PR00791">
    <property type="entry name" value="PEPDIPTASEA"/>
</dbReference>
<name>A0A834RBC9_SARSC</name>
<feature type="disulfide bond" evidence="9">
    <location>
        <begin position="546"/>
        <end position="558"/>
    </location>
</feature>
<feature type="active site" description="Proton donor 1" evidence="5">
    <location>
        <position position="521"/>
    </location>
</feature>
<keyword evidence="17" id="KW-1185">Reference proteome</keyword>
<keyword evidence="13" id="KW-0121">Carboxypeptidase</keyword>
<dbReference type="EMBL" id="WVUK01000056">
    <property type="protein sequence ID" value="KAF7492517.1"/>
    <property type="molecule type" value="Genomic_DNA"/>
</dbReference>
<organism evidence="15">
    <name type="scientific">Sarcoptes scabiei</name>
    <name type="common">Itch mite</name>
    <name type="synonym">Acarus scabiei</name>
    <dbReference type="NCBI Taxonomy" id="52283"/>
    <lineage>
        <taxon>Eukaryota</taxon>
        <taxon>Metazoa</taxon>
        <taxon>Ecdysozoa</taxon>
        <taxon>Arthropoda</taxon>
        <taxon>Chelicerata</taxon>
        <taxon>Arachnida</taxon>
        <taxon>Acari</taxon>
        <taxon>Acariformes</taxon>
        <taxon>Sarcoptiformes</taxon>
        <taxon>Astigmata</taxon>
        <taxon>Psoroptidia</taxon>
        <taxon>Sarcoptoidea</taxon>
        <taxon>Sarcoptidae</taxon>
        <taxon>Sarcoptinae</taxon>
        <taxon>Sarcoptes</taxon>
    </lineage>
</organism>
<evidence type="ECO:0000256" key="10">
    <source>
        <dbReference type="PIRSR" id="PIRSR601548-5"/>
    </source>
</evidence>
<protein>
    <recommendedName>
        <fullName evidence="13">Angiotensin-converting enzyme</fullName>
        <ecNumber evidence="13">3.4.-.-</ecNumber>
    </recommendedName>
</protein>
<dbReference type="Proteomes" id="UP000070412">
    <property type="component" value="Unassembled WGS sequence"/>
</dbReference>
<feature type="binding site" evidence="8">
    <location>
        <position position="388"/>
    </location>
    <ligand>
        <name>Zn(2+)</name>
        <dbReference type="ChEBI" id="CHEBI:29105"/>
        <label>1</label>
        <note>catalytic</note>
    </ligand>
</feature>
<feature type="active site" description="Proton acceptor 2" evidence="7">
    <location>
        <position position="389"/>
    </location>
</feature>
<reference evidence="17" key="1">
    <citation type="journal article" date="2020" name="PLoS Negl. Trop. Dis.">
        <title>High-quality nuclear genome for Sarcoptes scabiei-A critical resource for a neglected parasite.</title>
        <authorList>
            <person name="Korhonen P.K."/>
            <person name="Gasser R.B."/>
            <person name="Ma G."/>
            <person name="Wang T."/>
            <person name="Stroehlein A.J."/>
            <person name="Young N.D."/>
            <person name="Ang C.S."/>
            <person name="Fernando D.D."/>
            <person name="Lu H.C."/>
            <person name="Taylor S."/>
            <person name="Reynolds S.L."/>
            <person name="Mofiz E."/>
            <person name="Najaraj S.H."/>
            <person name="Gowda H."/>
            <person name="Madugundu A."/>
            <person name="Renuse S."/>
            <person name="Holt D."/>
            <person name="Pandey A."/>
            <person name="Papenfuss A.T."/>
            <person name="Fischer K."/>
        </authorList>
    </citation>
    <scope>NUCLEOTIDE SEQUENCE [LARGE SCALE GENOMIC DNA]</scope>
</reference>
<evidence type="ECO:0000313" key="17">
    <source>
        <dbReference type="Proteomes" id="UP000070412"/>
    </source>
</evidence>
<evidence type="ECO:0000256" key="7">
    <source>
        <dbReference type="PIRSR" id="PIRSR601548-11"/>
    </source>
</evidence>
<feature type="binding site" evidence="8">
    <location>
        <position position="392"/>
    </location>
    <ligand>
        <name>Zn(2+)</name>
        <dbReference type="ChEBI" id="CHEBI:29105"/>
        <label>1</label>
        <note>catalytic</note>
    </ligand>
</feature>
<feature type="active site" description="Proton acceptor 1" evidence="5">
    <location>
        <position position="389"/>
    </location>
</feature>
<keyword evidence="8 13" id="KW-0862">Zinc</keyword>
<evidence type="ECO:0000256" key="8">
    <source>
        <dbReference type="PIRSR" id="PIRSR601548-3"/>
    </source>
</evidence>
<dbReference type="EC" id="3.4.-.-" evidence="13"/>
<dbReference type="InterPro" id="IPR001548">
    <property type="entry name" value="Peptidase_M2"/>
</dbReference>
<feature type="signal peptide" evidence="14">
    <location>
        <begin position="1"/>
        <end position="26"/>
    </location>
</feature>
<evidence type="ECO:0000256" key="3">
    <source>
        <dbReference type="ARBA" id="ARBA00023157"/>
    </source>
</evidence>
<accession>A0A834RBC9</accession>
<feature type="active site" description="Proton donor 2" evidence="7">
    <location>
        <position position="521"/>
    </location>
</feature>
<dbReference type="GO" id="GO:0006508">
    <property type="term" value="P:proteolysis"/>
    <property type="evidence" value="ECO:0007669"/>
    <property type="project" value="UniProtKB-KW"/>
</dbReference>
<sequence length="663" mass="79171">MKRQFRYKYFLLGLILLITFFVYIECQSLDDYNEFLEEQNLFLLRERNRITKAQWSHDSNITNFNEINLIEKANAFDEFRKKQAKLVEEYRRTNVTEPLPESLRRQFDKLGFLGVSVLDEIDREQWQASLLRMEKIYSSSKIKLDEDEDSNEINDDYRDGLPLQPDLTQIMATSTDEPLLRKIWQKFRDATGKRIRDDYLKYIDLGNKAAQKLDKGFESYDDIWVSDWNMENFREEMERLINEVMPLYRKIHAYVRFHLNRTYPGVIPKDGTIPAHLLGNMWAQHWSNLLQLIPEMQFFPDVPSIDGAVNEKLQNLTVKEMFQLSEEFFHSLGMRNMTRTFWNRSILERPKGIEMICHASAWDFFERNDFRIKQCTVKTLEHLLVIHHEMGHIQYYMNYAGQPTVFREGANRGFHEAIGDLMALSVVTPQHLSRIGLLDRKHLEKNLDELNLNYQLRMALDKIVFLPFSFLVDKWRWDVFKDEHLARHLNQHWWELRLKYQGISPPLKRSEYDFDPGAKYHVAANVEYMQYFFAHILQFQFYQHLCSYVDGIEKLYECDFYRNKQAGSDLIQMLRKGSSEPWQKILNDFIGTDKLSLGAIFEYFEPLNRTLSEFIEKNSIEIGWDVEIENHFHDPLPSLSSAKTITYDLELFLLLWFVWMLIN</sequence>
<comment type="cofactor">
    <cofactor evidence="13">
        <name>Zn(2+)</name>
        <dbReference type="ChEBI" id="CHEBI:29105"/>
    </cofactor>
    <text evidence="13">Binds 1 zinc ion per subunit.</text>
</comment>
<dbReference type="PANTHER" id="PTHR10514">
    <property type="entry name" value="ANGIOTENSIN-CONVERTING ENZYME"/>
    <property type="match status" value="1"/>
</dbReference>
<reference evidence="16" key="3">
    <citation type="submission" date="2022-06" db="UniProtKB">
        <authorList>
            <consortium name="EnsemblMetazoa"/>
        </authorList>
    </citation>
    <scope>IDENTIFICATION</scope>
</reference>
<dbReference type="Pfam" id="PF01401">
    <property type="entry name" value="Peptidase_M2"/>
    <property type="match status" value="1"/>
</dbReference>
<evidence type="ECO:0000256" key="11">
    <source>
        <dbReference type="PIRSR" id="PIRSR601548-8"/>
    </source>
</evidence>
<dbReference type="AlphaFoldDB" id="A0A834RBC9"/>
<dbReference type="GO" id="GO:0004180">
    <property type="term" value="F:carboxypeptidase activity"/>
    <property type="evidence" value="ECO:0007669"/>
    <property type="project" value="UniProtKB-KW"/>
</dbReference>
<evidence type="ECO:0000256" key="9">
    <source>
        <dbReference type="PIRSR" id="PIRSR601548-4"/>
    </source>
</evidence>
<dbReference type="SUPFAM" id="SSF55486">
    <property type="entry name" value="Metalloproteases ('zincins'), catalytic domain"/>
    <property type="match status" value="1"/>
</dbReference>
<keyword evidence="4 6" id="KW-0325">Glycoprotein</keyword>
<dbReference type="OrthoDB" id="10029630at2759"/>
<evidence type="ECO:0000256" key="14">
    <source>
        <dbReference type="SAM" id="SignalP"/>
    </source>
</evidence>
<dbReference type="GO" id="GO:0008237">
    <property type="term" value="F:metallopeptidase activity"/>
    <property type="evidence" value="ECO:0007669"/>
    <property type="project" value="UniProtKB-KW"/>
</dbReference>
<proteinExistence type="inferred from homology"/>
<feature type="binding site" evidence="11">
    <location>
        <position position="388"/>
    </location>
    <ligand>
        <name>Zn(2+)</name>
        <dbReference type="ChEBI" id="CHEBI:29105"/>
        <label>2</label>
        <note>catalytic</note>
    </ligand>
</feature>
<dbReference type="GO" id="GO:0005886">
    <property type="term" value="C:plasma membrane"/>
    <property type="evidence" value="ECO:0007669"/>
    <property type="project" value="TreeGrafter"/>
</dbReference>
<feature type="glycosylation site" description="N-linked (GlcNAc...) asparagine" evidence="6">
    <location>
        <position position="60"/>
    </location>
</feature>
<feature type="disulfide bond" evidence="9 12">
    <location>
        <begin position="357"/>
        <end position="375"/>
    </location>
</feature>
<feature type="binding site" evidence="11">
    <location>
        <position position="392"/>
    </location>
    <ligand>
        <name>Zn(2+)</name>
        <dbReference type="ChEBI" id="CHEBI:29105"/>
        <label>2</label>
        <note>catalytic</note>
    </ligand>
</feature>
<feature type="binding site" evidence="8">
    <location>
        <position position="416"/>
    </location>
    <ligand>
        <name>Zn(2+)</name>
        <dbReference type="ChEBI" id="CHEBI:29105"/>
        <label>1</label>
        <note>catalytic</note>
    </ligand>
</feature>
<evidence type="ECO:0000256" key="5">
    <source>
        <dbReference type="PIRSR" id="PIRSR601548-1"/>
    </source>
</evidence>
<keyword evidence="13" id="KW-0482">Metalloprotease</keyword>
<dbReference type="PANTHER" id="PTHR10514:SF27">
    <property type="entry name" value="ANGIOTENSIN-CONVERTING ENZYME"/>
    <property type="match status" value="1"/>
</dbReference>
<evidence type="ECO:0000313" key="16">
    <source>
        <dbReference type="EnsemblMetazoa" id="KAF7492517.1"/>
    </source>
</evidence>
<evidence type="ECO:0000256" key="6">
    <source>
        <dbReference type="PIRSR" id="PIRSR601548-10"/>
    </source>
</evidence>
<keyword evidence="8 13" id="KW-0479">Metal-binding</keyword>
<comment type="caution">
    <text evidence="12">Lacks conserved residue(s) required for the propagation of feature annotation.</text>
</comment>
<dbReference type="Gene3D" id="1.10.1370.30">
    <property type="match status" value="1"/>
</dbReference>
<evidence type="ECO:0000256" key="2">
    <source>
        <dbReference type="ARBA" id="ARBA00022729"/>
    </source>
</evidence>
<evidence type="ECO:0000256" key="4">
    <source>
        <dbReference type="ARBA" id="ARBA00023180"/>
    </source>
</evidence>
<feature type="glycosylation site" description="N-linked (GlcNAc...) asparagine; partial" evidence="6">
    <location>
        <position position="343"/>
    </location>
</feature>
<dbReference type="PROSITE" id="PS52011">
    <property type="entry name" value="PEPTIDASE_M2"/>
    <property type="match status" value="1"/>
</dbReference>
<feature type="chain" id="PRO_5038316117" description="Angiotensin-converting enzyme" evidence="14">
    <location>
        <begin position="27"/>
        <end position="663"/>
    </location>
</feature>
<evidence type="ECO:0000256" key="1">
    <source>
        <dbReference type="ARBA" id="ARBA00008139"/>
    </source>
</evidence>
<feature type="glycosylation site" description="N-linked (GlcNAc...) asparagine" evidence="10">
    <location>
        <position position="94"/>
    </location>
</feature>
<dbReference type="EnsemblMetazoa" id="SSS_2397s_mrna">
    <property type="protein sequence ID" value="KAF7492517.1"/>
    <property type="gene ID" value="SSS_2397"/>
</dbReference>
<dbReference type="GO" id="GO:0046872">
    <property type="term" value="F:metal ion binding"/>
    <property type="evidence" value="ECO:0007669"/>
    <property type="project" value="UniProtKB-KW"/>
</dbReference>